<gene>
    <name evidence="1" type="ORF">JGI25_01396</name>
</gene>
<comment type="caution">
    <text evidence="1">The sequence shown here is derived from an EMBL/GenBank/DDBJ whole genome shotgun (WGS) entry which is preliminary data.</text>
</comment>
<organism evidence="1 2">
    <name type="scientific">Kryptobacter tengchongensis</name>
    <dbReference type="NCBI Taxonomy" id="1643429"/>
    <lineage>
        <taxon>Bacteria</taxon>
        <taxon>Pseudomonadati</taxon>
        <taxon>Candidatus Kryptoniota</taxon>
        <taxon>Candidatus Kryptobacter</taxon>
    </lineage>
</organism>
<dbReference type="Proteomes" id="UP000243105">
    <property type="component" value="Unassembled WGS sequence"/>
</dbReference>
<proteinExistence type="predicted"/>
<evidence type="ECO:0000313" key="1">
    <source>
        <dbReference type="EMBL" id="CUT04329.1"/>
    </source>
</evidence>
<accession>A0A916LKG6</accession>
<evidence type="ECO:0000313" key="2">
    <source>
        <dbReference type="Proteomes" id="UP000243105"/>
    </source>
</evidence>
<dbReference type="EMBL" id="CZVV01000116">
    <property type="protein sequence ID" value="CUT04329.1"/>
    <property type="molecule type" value="Genomic_DNA"/>
</dbReference>
<dbReference type="RefSeq" id="WP_072264148.1">
    <property type="nucleotide sequence ID" value="NZ_CZVV01000116.1"/>
</dbReference>
<reference evidence="1 2" key="1">
    <citation type="submission" date="2015-11" db="EMBL/GenBank/DDBJ databases">
        <authorList>
            <person name="Varghese N."/>
        </authorList>
    </citation>
    <scope>NUCLEOTIDE SEQUENCE [LARGE SCALE GENOMIC DNA]</scope>
    <source>
        <strain evidence="1 2">JGI-25</strain>
    </source>
</reference>
<name>A0A916LKG6_KRYT1</name>
<protein>
    <submittedName>
        <fullName evidence="1">Uncharacterized protein</fullName>
    </submittedName>
</protein>
<dbReference type="AlphaFoldDB" id="A0A916LKG6"/>
<sequence>MRGLFLFLALVLLLSNVALSRELGAGLALGYRSEKPTVGFGGNVYYRYDVPESFLKVKGFAGQLSVGYVTFPKEDQSDEYSFVPVNLSAPAPLVDRILRLN</sequence>